<keyword evidence="3" id="KW-1185">Reference proteome</keyword>
<sequence>MPHFPLNRDNARLPCVVMGGLIRPKVLEVHKATRLMEISWPNWNLMMPRTQIRITGGSVADEASLHPPSVRSGQRSGRELHLLWSLKGPEPQPAAVTAHCSNQMLVLVSATGDWPSGPAALGEGRDDAERGEMRQFAPTAGSPLPPPVAVHDAKIPAR</sequence>
<gene>
    <name evidence="2" type="ORF">SKAU_G00103450</name>
</gene>
<name>A0A9Q1FZ81_SYNKA</name>
<organism evidence="2 3">
    <name type="scientific">Synaphobranchus kaupii</name>
    <name type="common">Kaup's arrowtooth eel</name>
    <dbReference type="NCBI Taxonomy" id="118154"/>
    <lineage>
        <taxon>Eukaryota</taxon>
        <taxon>Metazoa</taxon>
        <taxon>Chordata</taxon>
        <taxon>Craniata</taxon>
        <taxon>Vertebrata</taxon>
        <taxon>Euteleostomi</taxon>
        <taxon>Actinopterygii</taxon>
        <taxon>Neopterygii</taxon>
        <taxon>Teleostei</taxon>
        <taxon>Anguilliformes</taxon>
        <taxon>Synaphobranchidae</taxon>
        <taxon>Synaphobranchus</taxon>
    </lineage>
</organism>
<feature type="region of interest" description="Disordered" evidence="1">
    <location>
        <begin position="136"/>
        <end position="158"/>
    </location>
</feature>
<protein>
    <submittedName>
        <fullName evidence="2">Uncharacterized protein</fullName>
    </submittedName>
</protein>
<evidence type="ECO:0000313" key="3">
    <source>
        <dbReference type="Proteomes" id="UP001152622"/>
    </source>
</evidence>
<proteinExistence type="predicted"/>
<reference evidence="2" key="1">
    <citation type="journal article" date="2023" name="Science">
        <title>Genome structures resolve the early diversification of teleost fishes.</title>
        <authorList>
            <person name="Parey E."/>
            <person name="Louis A."/>
            <person name="Montfort J."/>
            <person name="Bouchez O."/>
            <person name="Roques C."/>
            <person name="Iampietro C."/>
            <person name="Lluch J."/>
            <person name="Castinel A."/>
            <person name="Donnadieu C."/>
            <person name="Desvignes T."/>
            <person name="Floi Bucao C."/>
            <person name="Jouanno E."/>
            <person name="Wen M."/>
            <person name="Mejri S."/>
            <person name="Dirks R."/>
            <person name="Jansen H."/>
            <person name="Henkel C."/>
            <person name="Chen W.J."/>
            <person name="Zahm M."/>
            <person name="Cabau C."/>
            <person name="Klopp C."/>
            <person name="Thompson A.W."/>
            <person name="Robinson-Rechavi M."/>
            <person name="Braasch I."/>
            <person name="Lecointre G."/>
            <person name="Bobe J."/>
            <person name="Postlethwait J.H."/>
            <person name="Berthelot C."/>
            <person name="Roest Crollius H."/>
            <person name="Guiguen Y."/>
        </authorList>
    </citation>
    <scope>NUCLEOTIDE SEQUENCE</scope>
    <source>
        <strain evidence="2">WJC10195</strain>
    </source>
</reference>
<accession>A0A9Q1FZ81</accession>
<evidence type="ECO:0000313" key="2">
    <source>
        <dbReference type="EMBL" id="KAJ8370317.1"/>
    </source>
</evidence>
<dbReference type="EMBL" id="JAINUF010000003">
    <property type="protein sequence ID" value="KAJ8370317.1"/>
    <property type="molecule type" value="Genomic_DNA"/>
</dbReference>
<evidence type="ECO:0000256" key="1">
    <source>
        <dbReference type="SAM" id="MobiDB-lite"/>
    </source>
</evidence>
<comment type="caution">
    <text evidence="2">The sequence shown here is derived from an EMBL/GenBank/DDBJ whole genome shotgun (WGS) entry which is preliminary data.</text>
</comment>
<dbReference type="AlphaFoldDB" id="A0A9Q1FZ81"/>
<dbReference type="Proteomes" id="UP001152622">
    <property type="component" value="Chromosome 3"/>
</dbReference>